<accession>W0UYM9</accession>
<gene>
    <name evidence="1" type="ORF">GJA_1019</name>
</gene>
<dbReference type="HOGENOM" id="CLU_3311060_0_0_4"/>
<keyword evidence="2" id="KW-1185">Reference proteome</keyword>
<dbReference type="EMBL" id="HG322949">
    <property type="protein sequence ID" value="CDG81674.1"/>
    <property type="molecule type" value="Genomic_DNA"/>
</dbReference>
<dbReference type="KEGG" id="jag:GJA_1019"/>
<reference evidence="1" key="1">
    <citation type="journal article" date="2015" name="Genome Announc.">
        <title>Genome Sequence of Mushroom Soft-Rot Pathogen Janthinobacterium agaricidamnosum.</title>
        <authorList>
            <person name="Graupner K."/>
            <person name="Lackner G."/>
            <person name="Hertweck C."/>
        </authorList>
    </citation>
    <scope>NUCLEOTIDE SEQUENCE [LARGE SCALE GENOMIC DNA]</scope>
    <source>
        <strain evidence="1">DSM 9628</strain>
    </source>
</reference>
<protein>
    <submittedName>
        <fullName evidence="1">Uncharacterized protein</fullName>
    </submittedName>
</protein>
<sequence>MMVDGKSHWNNPTSQRTASCCFTSAIPCCPVCLIATGRY</sequence>
<dbReference type="AlphaFoldDB" id="W0UYM9"/>
<evidence type="ECO:0000313" key="2">
    <source>
        <dbReference type="Proteomes" id="UP000027604"/>
    </source>
</evidence>
<dbReference type="PATRIC" id="fig|1349767.4.peg.2747"/>
<proteinExistence type="predicted"/>
<dbReference type="Proteomes" id="UP000027604">
    <property type="component" value="Chromosome I"/>
</dbReference>
<organism evidence="1 2">
    <name type="scientific">Janthinobacterium agaricidamnosum NBRC 102515 = DSM 9628</name>
    <dbReference type="NCBI Taxonomy" id="1349767"/>
    <lineage>
        <taxon>Bacteria</taxon>
        <taxon>Pseudomonadati</taxon>
        <taxon>Pseudomonadota</taxon>
        <taxon>Betaproteobacteria</taxon>
        <taxon>Burkholderiales</taxon>
        <taxon>Oxalobacteraceae</taxon>
        <taxon>Janthinobacterium</taxon>
    </lineage>
</organism>
<evidence type="ECO:0000313" key="1">
    <source>
        <dbReference type="EMBL" id="CDG81674.1"/>
    </source>
</evidence>
<name>W0UYM9_9BURK</name>